<feature type="region of interest" description="Disordered" evidence="7">
    <location>
        <begin position="879"/>
        <end position="908"/>
    </location>
</feature>
<feature type="compositionally biased region" description="Low complexity" evidence="7">
    <location>
        <begin position="1216"/>
        <end position="1238"/>
    </location>
</feature>
<feature type="region of interest" description="Disordered" evidence="7">
    <location>
        <begin position="1208"/>
        <end position="1266"/>
    </location>
</feature>
<proteinExistence type="predicted"/>
<dbReference type="InParanoid" id="A0A0G4G6X8"/>
<dbReference type="PANTHER" id="PTHR48182">
    <property type="entry name" value="PROTEIN SERAC1"/>
    <property type="match status" value="1"/>
</dbReference>
<dbReference type="PANTHER" id="PTHR48182:SF2">
    <property type="entry name" value="PROTEIN SERAC1"/>
    <property type="match status" value="1"/>
</dbReference>
<feature type="region of interest" description="Disordered" evidence="7">
    <location>
        <begin position="406"/>
        <end position="446"/>
    </location>
</feature>
<feature type="region of interest" description="Disordered" evidence="7">
    <location>
        <begin position="752"/>
        <end position="777"/>
    </location>
</feature>
<feature type="region of interest" description="Disordered" evidence="7">
    <location>
        <begin position="834"/>
        <end position="862"/>
    </location>
</feature>
<feature type="compositionally biased region" description="Polar residues" evidence="7">
    <location>
        <begin position="834"/>
        <end position="845"/>
    </location>
</feature>
<feature type="compositionally biased region" description="Polar residues" evidence="7">
    <location>
        <begin position="752"/>
        <end position="763"/>
    </location>
</feature>
<evidence type="ECO:0000256" key="4">
    <source>
        <dbReference type="ARBA" id="ARBA00022824"/>
    </source>
</evidence>
<evidence type="ECO:0000256" key="2">
    <source>
        <dbReference type="ARBA" id="ARBA00004240"/>
    </source>
</evidence>
<evidence type="ECO:0000256" key="5">
    <source>
        <dbReference type="ARBA" id="ARBA00023128"/>
    </source>
</evidence>
<dbReference type="InterPro" id="IPR029058">
    <property type="entry name" value="AB_hydrolase_fold"/>
</dbReference>
<feature type="region of interest" description="Disordered" evidence="7">
    <location>
        <begin position="933"/>
        <end position="958"/>
    </location>
</feature>
<dbReference type="SUPFAM" id="SSF53474">
    <property type="entry name" value="alpha/beta-Hydrolases"/>
    <property type="match status" value="1"/>
</dbReference>
<sequence>MRRLGTSFPNICVVRGAAVIASAVVASESCRRPSRVCLCQGHRSEDRAGSAEVLGPIYRFFADIWRSTSSVDEWLQALEAAVTQGDADLDRAAELSEGVARRLWGIAADRSAPSRTRGHALNVLRLLLTDSANGPAALAECRGISQLAAILDDLDATHSSTPLSLTMEEQRWFLESLVRPTRLPLSSAVDVAGYPEGLEEEEGGTADTDSMRPRRSAMQPCLSDWAHNLLAGSAGTSLESTLVEWLRIPPCDALTHTKRFMGLMLAGEVFRKRPSSSSEVQHLWAKVVEERREDTMSGLWAVRSAWLRALQAGIAAGLLTEDYRPLDASERRECMGALCEEVGQDLWDHPVQTLAVLADILEATREAQYQPSRYLLQQQQQQPEYRHEFDFSEQLMYLLFTSAQQGGLSTDNDGPRTSSGDSQRDDVPRDAVRFDRGDGQHPSPPRLQKVAAARLEDLRQQGARLLSTLQQHQRQLLGRVQAHRTGVSTETSSALGIHPQPFAQVLAAHGWVPSHVTFKRGPAELQLLPGRAARMQQPPPGASAGAASAPPLPVGPPGAPLTPRAIVDAVRKRWQRPNGGVPAGAMGAEPTRLPVELLNEDDFTLHLFGRPSRPHANLRSAVAIAASDFLAALFRTAPALRSEVPGEFLREPWLSYCTGLLLDWAPVAHKGLGGDLEERVVAVRRSQCARTSLRLLCSQLDGSEQVVINVWLRRLIVALQTRLHLAHIDEVAAESADMWTIDDEGLLLNTFGQSASAGPSSSDKTAEQRAPNDKQSRIRRGELLKSLSYLSSFMDFPVDTLLQLEGPAFLRMLTEGLMRDIDAYLTDLFEQVEGKTTPTSSQDDTQPPALPPPAADDSTKASRRLSLRPFGSSSLVLAEASKEPQSNNDAAPPSSTQQPLTETPTEAAERRWWRMPWNPFQPAVLQRLRERLRERGGGTSRGEARRDKTTSKGGPLSLLHPDEIARQARRWTNLREIVRTVANATAMCNGEELRYLGDEWRELLVDLTNFIAYHVEQHAAHQIRVHLSPVVMEEIMQEETGTNETVGQEDKKDEAPGAAAGGVGREGTWTAITGASPAYFEAVRGLCNLQRLDRPSVAAAPASSPFTDPSIVYPDGIFPLSVPGLTADLDPFSAKWRPATPPPNATPTTHTQPQHPPFDVVFVHGLRGGALKTWKAGGGVPINALEPYSPAPKDAQTKLFGRWLGRRSAANRQSVAPTADEGTTATAPTAEGPETEAGQPQGPREEAEKPSGEEAKSPAAGPPPFRDILQGIRARVRLDALLPAESAAIFESKPEYQPQAEAEVSVNDKGVAQLSVSPAGPPQALPSPPLGDWLVLWPRIMLAHDFPSARIIAFDAQAMGIFHERRKFVSLREPEGDESPGVSARKEFTFMTLADLSAYVAERLRLSRVGGQTETEDDARPVVFVAHSMGGALVKMLLLDDPALLRRTRAVIFFGVPHVGSPLAGNLMFLYPAVSRYAREMRKTPFHQRLNEEFRKCCEQHDISVLSFGESLPTDVPYLQTKMLIVPPATAHPGYGPFYQIPGASHVDVCKPPTFDDVRYRFTRDTILQGLAGWQGGGGQGRAGQGGGNE</sequence>
<reference evidence="8 9" key="1">
    <citation type="submission" date="2014-11" db="EMBL/GenBank/DDBJ databases">
        <authorList>
            <person name="Zhu J."/>
            <person name="Qi W."/>
            <person name="Song R."/>
        </authorList>
    </citation>
    <scope>NUCLEOTIDE SEQUENCE [LARGE SCALE GENOMIC DNA]</scope>
</reference>
<dbReference type="EMBL" id="CDMY01000581">
    <property type="protein sequence ID" value="CEM24426.1"/>
    <property type="molecule type" value="Genomic_DNA"/>
</dbReference>
<name>A0A0G4G6X8_VITBC</name>
<keyword evidence="5" id="KW-0496">Mitochondrion</keyword>
<evidence type="ECO:0000256" key="1">
    <source>
        <dbReference type="ARBA" id="ARBA00004173"/>
    </source>
</evidence>
<comment type="subcellular location">
    <subcellularLocation>
        <location evidence="2">Endoplasmic reticulum</location>
    </subcellularLocation>
    <subcellularLocation>
        <location evidence="3">Membrane</location>
    </subcellularLocation>
    <subcellularLocation>
        <location evidence="1">Mitochondrion</location>
    </subcellularLocation>
</comment>
<dbReference type="GO" id="GO:0016020">
    <property type="term" value="C:membrane"/>
    <property type="evidence" value="ECO:0007669"/>
    <property type="project" value="UniProtKB-SubCell"/>
</dbReference>
<evidence type="ECO:0000256" key="7">
    <source>
        <dbReference type="SAM" id="MobiDB-lite"/>
    </source>
</evidence>
<dbReference type="VEuPathDB" id="CryptoDB:Vbra_3182"/>
<keyword evidence="9" id="KW-1185">Reference proteome</keyword>
<dbReference type="Proteomes" id="UP000041254">
    <property type="component" value="Unassembled WGS sequence"/>
</dbReference>
<evidence type="ECO:0000256" key="6">
    <source>
        <dbReference type="ARBA" id="ARBA00023136"/>
    </source>
</evidence>
<feature type="region of interest" description="Disordered" evidence="7">
    <location>
        <begin position="1039"/>
        <end position="1064"/>
    </location>
</feature>
<feature type="compositionally biased region" description="Basic and acidic residues" evidence="7">
    <location>
        <begin position="764"/>
        <end position="777"/>
    </location>
</feature>
<dbReference type="InterPro" id="IPR052374">
    <property type="entry name" value="SERAC1"/>
</dbReference>
<dbReference type="Gene3D" id="3.40.50.1820">
    <property type="entry name" value="alpha/beta hydrolase"/>
    <property type="match status" value="1"/>
</dbReference>
<feature type="compositionally biased region" description="Polar residues" evidence="7">
    <location>
        <begin position="883"/>
        <end position="904"/>
    </location>
</feature>
<evidence type="ECO:0000313" key="9">
    <source>
        <dbReference type="Proteomes" id="UP000041254"/>
    </source>
</evidence>
<evidence type="ECO:0000313" key="8">
    <source>
        <dbReference type="EMBL" id="CEM24426.1"/>
    </source>
</evidence>
<feature type="compositionally biased region" description="Polar residues" evidence="7">
    <location>
        <begin position="406"/>
        <end position="421"/>
    </location>
</feature>
<evidence type="ECO:0008006" key="10">
    <source>
        <dbReference type="Google" id="ProtNLM"/>
    </source>
</evidence>
<evidence type="ECO:0000256" key="3">
    <source>
        <dbReference type="ARBA" id="ARBA00004370"/>
    </source>
</evidence>
<accession>A0A0G4G6X8</accession>
<dbReference type="GO" id="GO:0005739">
    <property type="term" value="C:mitochondrion"/>
    <property type="evidence" value="ECO:0007669"/>
    <property type="project" value="UniProtKB-SubCell"/>
</dbReference>
<feature type="compositionally biased region" description="Basic and acidic residues" evidence="7">
    <location>
        <begin position="1243"/>
        <end position="1256"/>
    </location>
</feature>
<organism evidence="8 9">
    <name type="scientific">Vitrella brassicaformis (strain CCMP3155)</name>
    <dbReference type="NCBI Taxonomy" id="1169540"/>
    <lineage>
        <taxon>Eukaryota</taxon>
        <taxon>Sar</taxon>
        <taxon>Alveolata</taxon>
        <taxon>Colpodellida</taxon>
        <taxon>Vitrellaceae</taxon>
        <taxon>Vitrella</taxon>
    </lineage>
</organism>
<keyword evidence="4" id="KW-0256">Endoplasmic reticulum</keyword>
<keyword evidence="6" id="KW-0472">Membrane</keyword>
<feature type="region of interest" description="Disordered" evidence="7">
    <location>
        <begin position="1133"/>
        <end position="1155"/>
    </location>
</feature>
<dbReference type="OrthoDB" id="5086500at2759"/>
<feature type="compositionally biased region" description="Basic and acidic residues" evidence="7">
    <location>
        <begin position="422"/>
        <end position="439"/>
    </location>
</feature>
<dbReference type="GO" id="GO:0005783">
    <property type="term" value="C:endoplasmic reticulum"/>
    <property type="evidence" value="ECO:0007669"/>
    <property type="project" value="UniProtKB-SubCell"/>
</dbReference>
<gene>
    <name evidence="8" type="ORF">Vbra_3182</name>
</gene>
<feature type="compositionally biased region" description="Basic and acidic residues" evidence="7">
    <location>
        <begin position="933"/>
        <end position="950"/>
    </location>
</feature>
<protein>
    <recommendedName>
        <fullName evidence="10">GPI inositol-deacylase</fullName>
    </recommendedName>
</protein>
<feature type="region of interest" description="Disordered" evidence="7">
    <location>
        <begin position="533"/>
        <end position="558"/>
    </location>
</feature>